<evidence type="ECO:0000313" key="2">
    <source>
        <dbReference type="Proteomes" id="UP000541425"/>
    </source>
</evidence>
<reference evidence="1 2" key="1">
    <citation type="submission" date="2020-08" db="EMBL/GenBank/DDBJ databases">
        <title>Genomic Encyclopedia of Type Strains, Phase IV (KMG-IV): sequencing the most valuable type-strain genomes for metagenomic binning, comparative biology and taxonomic classification.</title>
        <authorList>
            <person name="Goeker M."/>
        </authorList>
    </citation>
    <scope>NUCLEOTIDE SEQUENCE [LARGE SCALE GENOMIC DNA]</scope>
    <source>
        <strain evidence="1 2">DSM 22548</strain>
    </source>
</reference>
<protein>
    <submittedName>
        <fullName evidence="1">Uncharacterized protein</fullName>
    </submittedName>
</protein>
<evidence type="ECO:0000313" key="1">
    <source>
        <dbReference type="EMBL" id="MBB3703126.1"/>
    </source>
</evidence>
<dbReference type="AlphaFoldDB" id="A0A7W5UIG9"/>
<dbReference type="Proteomes" id="UP000541425">
    <property type="component" value="Unassembled WGS sequence"/>
</dbReference>
<proteinExistence type="predicted"/>
<dbReference type="EMBL" id="JACICA010000008">
    <property type="protein sequence ID" value="MBB3703126.1"/>
    <property type="molecule type" value="Genomic_DNA"/>
</dbReference>
<comment type="caution">
    <text evidence="1">The sequence shown here is derived from an EMBL/GenBank/DDBJ whole genome shotgun (WGS) entry which is preliminary data.</text>
</comment>
<organism evidence="1 2">
    <name type="scientific">Alloprevotella rava</name>
    <dbReference type="NCBI Taxonomy" id="671218"/>
    <lineage>
        <taxon>Bacteria</taxon>
        <taxon>Pseudomonadati</taxon>
        <taxon>Bacteroidota</taxon>
        <taxon>Bacteroidia</taxon>
        <taxon>Bacteroidales</taxon>
        <taxon>Prevotellaceae</taxon>
        <taxon>Alloprevotella</taxon>
    </lineage>
</organism>
<name>A0A7W5UIG9_9BACT</name>
<accession>A0A7W5UIG9</accession>
<gene>
    <name evidence="1" type="ORF">FHS60_001604</name>
</gene>
<sequence>MNKLISNTMYLFYKYFLLPLGLYTCIASQEQSRKHHYSLIIFIASQKLRNIVLYI</sequence>